<reference evidence="2 3" key="1">
    <citation type="submission" date="2021-01" db="EMBL/GenBank/DDBJ databases">
        <title>Genomic Encyclopedia of Type Strains, Phase IV (KMG-IV): sequencing the most valuable type-strain genomes for metagenomic binning, comparative biology and taxonomic classification.</title>
        <authorList>
            <person name="Goeker M."/>
        </authorList>
    </citation>
    <scope>NUCLEOTIDE SEQUENCE [LARGE SCALE GENOMIC DNA]</scope>
    <source>
        <strain evidence="2 3">DSM 25890</strain>
    </source>
</reference>
<accession>A0ABS2NQI6</accession>
<feature type="transmembrane region" description="Helical" evidence="1">
    <location>
        <begin position="54"/>
        <end position="75"/>
    </location>
</feature>
<feature type="transmembrane region" description="Helical" evidence="1">
    <location>
        <begin position="82"/>
        <end position="104"/>
    </location>
</feature>
<dbReference type="InterPro" id="IPR038750">
    <property type="entry name" value="YczE/YyaS-like"/>
</dbReference>
<keyword evidence="1" id="KW-0472">Membrane</keyword>
<gene>
    <name evidence="2" type="ORF">JOC73_001772</name>
</gene>
<dbReference type="EMBL" id="JAFBEE010000010">
    <property type="protein sequence ID" value="MBM7615210.1"/>
    <property type="molecule type" value="Genomic_DNA"/>
</dbReference>
<feature type="transmembrane region" description="Helical" evidence="1">
    <location>
        <begin position="16"/>
        <end position="34"/>
    </location>
</feature>
<organism evidence="2 3">
    <name type="scientific">Alkaliphilus hydrothermalis</name>
    <dbReference type="NCBI Taxonomy" id="1482730"/>
    <lineage>
        <taxon>Bacteria</taxon>
        <taxon>Bacillati</taxon>
        <taxon>Bacillota</taxon>
        <taxon>Clostridia</taxon>
        <taxon>Peptostreptococcales</taxon>
        <taxon>Natronincolaceae</taxon>
        <taxon>Alkaliphilus</taxon>
    </lineage>
</organism>
<evidence type="ECO:0000313" key="2">
    <source>
        <dbReference type="EMBL" id="MBM7615210.1"/>
    </source>
</evidence>
<feature type="transmembrane region" description="Helical" evidence="1">
    <location>
        <begin position="110"/>
        <end position="132"/>
    </location>
</feature>
<dbReference type="PANTHER" id="PTHR40078">
    <property type="entry name" value="INTEGRAL MEMBRANE PROTEIN-RELATED"/>
    <property type="match status" value="1"/>
</dbReference>
<dbReference type="Proteomes" id="UP001314796">
    <property type="component" value="Unassembled WGS sequence"/>
</dbReference>
<comment type="caution">
    <text evidence="2">The sequence shown here is derived from an EMBL/GenBank/DDBJ whole genome shotgun (WGS) entry which is preliminary data.</text>
</comment>
<dbReference type="Pfam" id="PF19700">
    <property type="entry name" value="DUF6198"/>
    <property type="match status" value="1"/>
</dbReference>
<sequence>MNQQHKNDWLVFGKKLPSLFFGLAVYALAVLLMRDAGLGMNPWGVFHMGVSNHTPLSLGQVTQLTGLVIIGLSLVVKMVPGFASICNMIFIGMFVDFIDSLGILKTPETLIGQILMLMAGIFLTGWASFFYLRPRLGAGPRDSLMEGLVRKTNKPVWMIRGIIEVSALTVGFLLGGPVGVGTLITATTIGFSVQFAFKMGRYDAKGKHIDFLQLYKGLRGGSASKETAYSK</sequence>
<evidence type="ECO:0000313" key="3">
    <source>
        <dbReference type="Proteomes" id="UP001314796"/>
    </source>
</evidence>
<name>A0ABS2NQI6_9FIRM</name>
<keyword evidence="1" id="KW-1133">Transmembrane helix</keyword>
<keyword evidence="3" id="KW-1185">Reference proteome</keyword>
<evidence type="ECO:0000256" key="1">
    <source>
        <dbReference type="SAM" id="Phobius"/>
    </source>
</evidence>
<protein>
    <submittedName>
        <fullName evidence="2">Membrane protein YczE</fullName>
    </submittedName>
</protein>
<proteinExistence type="predicted"/>
<keyword evidence="1" id="KW-0812">Transmembrane</keyword>
<dbReference type="PANTHER" id="PTHR40078:SF1">
    <property type="entry name" value="INTEGRAL MEMBRANE PROTEIN"/>
    <property type="match status" value="1"/>
</dbReference>